<protein>
    <submittedName>
        <fullName evidence="3">tRNA pseudouridine synthase A, mitochondrial</fullName>
    </submittedName>
</protein>
<dbReference type="PANTHER" id="PTHR11142:SF4">
    <property type="entry name" value="PSEUDOURIDYLATE SYNTHASE 1 HOMOLOG"/>
    <property type="match status" value="1"/>
</dbReference>
<proteinExistence type="predicted"/>
<name>A0A2B4RGG8_STYPI</name>
<dbReference type="STRING" id="50429.A0A2B4RGG8"/>
<dbReference type="Proteomes" id="UP000225706">
    <property type="component" value="Unassembled WGS sequence"/>
</dbReference>
<dbReference type="InterPro" id="IPR001406">
    <property type="entry name" value="PsdUridine_synth_TruA"/>
</dbReference>
<dbReference type="Gene3D" id="3.30.70.580">
    <property type="entry name" value="Pseudouridine synthase I, catalytic domain, N-terminal subdomain"/>
    <property type="match status" value="1"/>
</dbReference>
<dbReference type="GO" id="GO:1990481">
    <property type="term" value="P:mRNA pseudouridine synthesis"/>
    <property type="evidence" value="ECO:0007669"/>
    <property type="project" value="TreeGrafter"/>
</dbReference>
<evidence type="ECO:0000313" key="4">
    <source>
        <dbReference type="Proteomes" id="UP000225706"/>
    </source>
</evidence>
<evidence type="ECO:0000256" key="2">
    <source>
        <dbReference type="SAM" id="MobiDB-lite"/>
    </source>
</evidence>
<comment type="caution">
    <text evidence="3">The sequence shown here is derived from an EMBL/GenBank/DDBJ whole genome shotgun (WGS) entry which is preliminary data.</text>
</comment>
<dbReference type="OrthoDB" id="10256309at2759"/>
<reference evidence="4" key="1">
    <citation type="journal article" date="2017" name="bioRxiv">
        <title>Comparative analysis of the genomes of Stylophora pistillata and Acropora digitifera provides evidence for extensive differences between species of corals.</title>
        <authorList>
            <person name="Voolstra C.R."/>
            <person name="Li Y."/>
            <person name="Liew Y.J."/>
            <person name="Baumgarten S."/>
            <person name="Zoccola D."/>
            <person name="Flot J.-F."/>
            <person name="Tambutte S."/>
            <person name="Allemand D."/>
            <person name="Aranda M."/>
        </authorList>
    </citation>
    <scope>NUCLEOTIDE SEQUENCE [LARGE SCALE GENOMIC DNA]</scope>
</reference>
<keyword evidence="4" id="KW-1185">Reference proteome</keyword>
<gene>
    <name evidence="3" type="primary">Pus1</name>
    <name evidence="3" type="ORF">AWC38_SpisGene19822</name>
</gene>
<feature type="compositionally biased region" description="Polar residues" evidence="2">
    <location>
        <begin position="334"/>
        <end position="353"/>
    </location>
</feature>
<dbReference type="AlphaFoldDB" id="A0A2B4RGG8"/>
<accession>A0A2B4RGG8</accession>
<keyword evidence="1" id="KW-0413">Isomerase</keyword>
<evidence type="ECO:0000256" key="1">
    <source>
        <dbReference type="ARBA" id="ARBA00023235"/>
    </source>
</evidence>
<dbReference type="SUPFAM" id="SSF55120">
    <property type="entry name" value="Pseudouridine synthase"/>
    <property type="match status" value="1"/>
</dbReference>
<dbReference type="GO" id="GO:0003723">
    <property type="term" value="F:RNA binding"/>
    <property type="evidence" value="ECO:0007669"/>
    <property type="project" value="InterPro"/>
</dbReference>
<dbReference type="EMBL" id="LSMT01000593">
    <property type="protein sequence ID" value="PFX15933.1"/>
    <property type="molecule type" value="Genomic_DNA"/>
</dbReference>
<dbReference type="Gene3D" id="3.30.70.660">
    <property type="entry name" value="Pseudouridine synthase I, catalytic domain, C-terminal subdomain"/>
    <property type="match status" value="2"/>
</dbReference>
<dbReference type="GO" id="GO:0009982">
    <property type="term" value="F:pseudouridine synthase activity"/>
    <property type="evidence" value="ECO:0007669"/>
    <property type="project" value="InterPro"/>
</dbReference>
<dbReference type="GO" id="GO:0031119">
    <property type="term" value="P:tRNA pseudouridine synthesis"/>
    <property type="evidence" value="ECO:0007669"/>
    <property type="project" value="TreeGrafter"/>
</dbReference>
<feature type="region of interest" description="Disordered" evidence="2">
    <location>
        <begin position="325"/>
        <end position="383"/>
    </location>
</feature>
<dbReference type="GO" id="GO:0005634">
    <property type="term" value="C:nucleus"/>
    <property type="evidence" value="ECO:0007669"/>
    <property type="project" value="TreeGrafter"/>
</dbReference>
<dbReference type="PANTHER" id="PTHR11142">
    <property type="entry name" value="PSEUDOURIDYLATE SYNTHASE"/>
    <property type="match status" value="1"/>
</dbReference>
<organism evidence="3 4">
    <name type="scientific">Stylophora pistillata</name>
    <name type="common">Smooth cauliflower coral</name>
    <dbReference type="NCBI Taxonomy" id="50429"/>
    <lineage>
        <taxon>Eukaryota</taxon>
        <taxon>Metazoa</taxon>
        <taxon>Cnidaria</taxon>
        <taxon>Anthozoa</taxon>
        <taxon>Hexacorallia</taxon>
        <taxon>Scleractinia</taxon>
        <taxon>Astrocoeniina</taxon>
        <taxon>Pocilloporidae</taxon>
        <taxon>Stylophora</taxon>
    </lineage>
</organism>
<dbReference type="InterPro" id="IPR020103">
    <property type="entry name" value="PsdUridine_synth_cat_dom_sf"/>
</dbReference>
<feature type="region of interest" description="Disordered" evidence="2">
    <location>
        <begin position="39"/>
        <end position="91"/>
    </location>
</feature>
<feature type="compositionally biased region" description="Basic and acidic residues" evidence="2">
    <location>
        <begin position="75"/>
        <end position="91"/>
    </location>
</feature>
<dbReference type="InterPro" id="IPR020095">
    <property type="entry name" value="PsdUridine_synth_TruA_C"/>
</dbReference>
<evidence type="ECO:0000313" key="3">
    <source>
        <dbReference type="EMBL" id="PFX15933.1"/>
    </source>
</evidence>
<dbReference type="InterPro" id="IPR020094">
    <property type="entry name" value="TruA/RsuA/RluB/E/F_N"/>
</dbReference>
<sequence>MSRHLAFFLRRIYKLSVQKLENSAVSRLMQKMADCTTCNSERFSKEPPKTEEENGGLKRSLNDDNTTDNAGNKIMKTEPGEKVADDEKDEKTAVLPRKKKCALLLSYCGAGYNGMQINPGVKTIEQELVNALYKAEAITEDGKANMGKNLLPKINEHLQPEIRVLAMKRTTRGFDAKGNCSARTYEYLTPTFAFAKDYQSTTKYRVTEEKIAEVNDVLSKFVGTRNYHNFTSGKHLYCCLKVDIPKAPAVGLVLDEVHFDAYNRRYGSDGLHEALEWDENEEEIQKFKHQYIYKQIIDTEAREHSMMKWLRSLPDHTYTDERMEEIGTKKDGNNAKQNTTADANNTLPHDNSGNQGGSGDAKQLTEGEDIDKKEDAEASGIQG</sequence>
<feature type="compositionally biased region" description="Basic and acidic residues" evidence="2">
    <location>
        <begin position="42"/>
        <end position="62"/>
    </location>
</feature>